<gene>
    <name evidence="1" type="ORF">LLW17_15595</name>
</gene>
<reference evidence="1 2" key="1">
    <citation type="submission" date="2021-11" db="EMBL/GenBank/DDBJ databases">
        <title>Seasonal and diel survey of microbial diversity of the Tyrrhenian coast.</title>
        <authorList>
            <person name="Gattoni G."/>
            <person name="Corral P."/>
        </authorList>
    </citation>
    <scope>NUCLEOTIDE SEQUENCE [LARGE SCALE GENOMIC DNA]</scope>
    <source>
        <strain evidence="1 2">Mr9</strain>
    </source>
</reference>
<name>A0ABS8GWZ2_9FLAO</name>
<dbReference type="Proteomes" id="UP001197770">
    <property type="component" value="Unassembled WGS sequence"/>
</dbReference>
<dbReference type="EMBL" id="JAJGMW010000024">
    <property type="protein sequence ID" value="MCC4214150.1"/>
    <property type="molecule type" value="Genomic_DNA"/>
</dbReference>
<evidence type="ECO:0000313" key="2">
    <source>
        <dbReference type="Proteomes" id="UP001197770"/>
    </source>
</evidence>
<evidence type="ECO:0000313" key="1">
    <source>
        <dbReference type="EMBL" id="MCC4214150.1"/>
    </source>
</evidence>
<protein>
    <recommendedName>
        <fullName evidence="3">Lipoprotein</fullName>
    </recommendedName>
</protein>
<evidence type="ECO:0008006" key="3">
    <source>
        <dbReference type="Google" id="ProtNLM"/>
    </source>
</evidence>
<dbReference type="RefSeq" id="WP_228231214.1">
    <property type="nucleotide sequence ID" value="NZ_JAJGMW010000024.1"/>
</dbReference>
<proteinExistence type="predicted"/>
<keyword evidence="2" id="KW-1185">Reference proteome</keyword>
<organism evidence="1 2">
    <name type="scientific">Leeuwenhoekiella parthenopeia</name>
    <dbReference type="NCBI Taxonomy" id="2890320"/>
    <lineage>
        <taxon>Bacteria</taxon>
        <taxon>Pseudomonadati</taxon>
        <taxon>Bacteroidota</taxon>
        <taxon>Flavobacteriia</taxon>
        <taxon>Flavobacteriales</taxon>
        <taxon>Flavobacteriaceae</taxon>
        <taxon>Leeuwenhoekiella</taxon>
    </lineage>
</organism>
<sequence>MSSSSIQLKMRLNPLLILVTFLVTACAVEPVSQSETFPEATFETSTALRITLERISESAEEKAARTKNRLNALCFQIVYPVSLGYNTGETIVVENYDRLLEVILSETLERHITSIAYPFRIVKRDSGQEVLITDEAGFMQVVQDCGYEAITYTDVITEAGSCFEVIYPLTLLVNTNPVDFGSAIEAQKYFAAQYAAIQSLGIAYPLNVRLIATDEELVIADDYELIYLFKETCGFQ</sequence>
<accession>A0ABS8GWZ2</accession>
<comment type="caution">
    <text evidence="1">The sequence shown here is derived from an EMBL/GenBank/DDBJ whole genome shotgun (WGS) entry which is preliminary data.</text>
</comment>